<dbReference type="InterPro" id="IPR002933">
    <property type="entry name" value="Peptidase_M20"/>
</dbReference>
<comment type="pathway">
    <text evidence="3">Amino-acid biosynthesis; L-lysine biosynthesis via DAP pathway; LL-2,6-diaminopimelate from (S)-tetrahydrodipicolinate (succinylase route): step 3/3.</text>
</comment>
<dbReference type="InterPro" id="IPR001261">
    <property type="entry name" value="ArgE/DapE_CS"/>
</dbReference>
<evidence type="ECO:0000259" key="12">
    <source>
        <dbReference type="Pfam" id="PF07687"/>
    </source>
</evidence>
<dbReference type="CDD" id="cd08659">
    <property type="entry name" value="M20_ArgE_DapE-like"/>
    <property type="match status" value="1"/>
</dbReference>
<organism evidence="13 14">
    <name type="scientific">Tissierella pigra</name>
    <dbReference type="NCBI Taxonomy" id="2607614"/>
    <lineage>
        <taxon>Bacteria</taxon>
        <taxon>Bacillati</taxon>
        <taxon>Bacillota</taxon>
        <taxon>Tissierellia</taxon>
        <taxon>Tissierellales</taxon>
        <taxon>Tissierellaceae</taxon>
        <taxon>Tissierella</taxon>
    </lineage>
</organism>
<evidence type="ECO:0000256" key="4">
    <source>
        <dbReference type="ARBA" id="ARBA00006247"/>
    </source>
</evidence>
<dbReference type="PROSITE" id="PS00758">
    <property type="entry name" value="ARGE_DAPE_CPG2_1"/>
    <property type="match status" value="1"/>
</dbReference>
<protein>
    <recommendedName>
        <fullName evidence="6">Probable succinyl-diaminopimelate desuccinylase</fullName>
        <ecNumber evidence="5">3.5.1.18</ecNumber>
    </recommendedName>
</protein>
<evidence type="ECO:0000313" key="14">
    <source>
        <dbReference type="Proteomes" id="UP000469523"/>
    </source>
</evidence>
<keyword evidence="14" id="KW-1185">Reference proteome</keyword>
<dbReference type="PANTHER" id="PTHR43808">
    <property type="entry name" value="ACETYLORNITHINE DEACETYLASE"/>
    <property type="match status" value="1"/>
</dbReference>
<dbReference type="Gene3D" id="3.40.630.10">
    <property type="entry name" value="Zn peptidases"/>
    <property type="match status" value="2"/>
</dbReference>
<comment type="cofactor">
    <cofactor evidence="1">
        <name>Co(2+)</name>
        <dbReference type="ChEBI" id="CHEBI:48828"/>
    </cofactor>
</comment>
<dbReference type="SUPFAM" id="SSF55031">
    <property type="entry name" value="Bacterial exopeptidase dimerisation domain"/>
    <property type="match status" value="1"/>
</dbReference>
<dbReference type="Gene3D" id="3.30.70.360">
    <property type="match status" value="1"/>
</dbReference>
<dbReference type="InterPro" id="IPR050072">
    <property type="entry name" value="Peptidase_M20A"/>
</dbReference>
<comment type="cofactor">
    <cofactor evidence="2">
        <name>Zn(2+)</name>
        <dbReference type="ChEBI" id="CHEBI:29105"/>
    </cofactor>
</comment>
<dbReference type="UniPathway" id="UPA00034">
    <property type="reaction ID" value="UER00021"/>
</dbReference>
<dbReference type="InterPro" id="IPR036264">
    <property type="entry name" value="Bact_exopeptidase_dim_dom"/>
</dbReference>
<evidence type="ECO:0000256" key="10">
    <source>
        <dbReference type="ARBA" id="ARBA00023285"/>
    </source>
</evidence>
<comment type="caution">
    <text evidence="13">The sequence shown here is derived from an EMBL/GenBank/DDBJ whole genome shotgun (WGS) entry which is preliminary data.</text>
</comment>
<evidence type="ECO:0000256" key="6">
    <source>
        <dbReference type="ARBA" id="ARBA00016853"/>
    </source>
</evidence>
<accession>A0A6N7XGP7</accession>
<evidence type="ECO:0000256" key="11">
    <source>
        <dbReference type="ARBA" id="ARBA00051301"/>
    </source>
</evidence>
<evidence type="ECO:0000256" key="2">
    <source>
        <dbReference type="ARBA" id="ARBA00001947"/>
    </source>
</evidence>
<keyword evidence="8" id="KW-0378">Hydrolase</keyword>
<evidence type="ECO:0000256" key="7">
    <source>
        <dbReference type="ARBA" id="ARBA00022723"/>
    </source>
</evidence>
<keyword evidence="10" id="KW-0170">Cobalt</keyword>
<dbReference type="GO" id="GO:0046872">
    <property type="term" value="F:metal ion binding"/>
    <property type="evidence" value="ECO:0007669"/>
    <property type="project" value="UniProtKB-KW"/>
</dbReference>
<dbReference type="NCBIfam" id="TIGR01910">
    <property type="entry name" value="DapE-ArgE"/>
    <property type="match status" value="1"/>
</dbReference>
<dbReference type="Pfam" id="PF07687">
    <property type="entry name" value="M20_dimer"/>
    <property type="match status" value="1"/>
</dbReference>
<evidence type="ECO:0000256" key="9">
    <source>
        <dbReference type="ARBA" id="ARBA00022833"/>
    </source>
</evidence>
<comment type="catalytic activity">
    <reaction evidence="11">
        <text>N-succinyl-(2S,6S)-2,6-diaminopimelate + H2O = (2S,6S)-2,6-diaminopimelate + succinate</text>
        <dbReference type="Rhea" id="RHEA:22608"/>
        <dbReference type="ChEBI" id="CHEBI:15377"/>
        <dbReference type="ChEBI" id="CHEBI:30031"/>
        <dbReference type="ChEBI" id="CHEBI:57609"/>
        <dbReference type="ChEBI" id="CHEBI:58087"/>
        <dbReference type="EC" id="3.5.1.18"/>
    </reaction>
</comment>
<evidence type="ECO:0000256" key="3">
    <source>
        <dbReference type="ARBA" id="ARBA00005130"/>
    </source>
</evidence>
<comment type="similarity">
    <text evidence="4">Belongs to the peptidase M20A family.</text>
</comment>
<dbReference type="PROSITE" id="PS00759">
    <property type="entry name" value="ARGE_DAPE_CPG2_2"/>
    <property type="match status" value="1"/>
</dbReference>
<dbReference type="GO" id="GO:0009089">
    <property type="term" value="P:lysine biosynthetic process via diaminopimelate"/>
    <property type="evidence" value="ECO:0007669"/>
    <property type="project" value="UniProtKB-UniPathway"/>
</dbReference>
<evidence type="ECO:0000256" key="8">
    <source>
        <dbReference type="ARBA" id="ARBA00022801"/>
    </source>
</evidence>
<proteinExistence type="inferred from homology"/>
<evidence type="ECO:0000256" key="1">
    <source>
        <dbReference type="ARBA" id="ARBA00001941"/>
    </source>
</evidence>
<dbReference type="PANTHER" id="PTHR43808:SF32">
    <property type="entry name" value="ARGE_DAPE-RELATED DEACYLASE"/>
    <property type="match status" value="1"/>
</dbReference>
<dbReference type="Proteomes" id="UP000469523">
    <property type="component" value="Unassembled WGS sequence"/>
</dbReference>
<dbReference type="SUPFAM" id="SSF53187">
    <property type="entry name" value="Zn-dependent exopeptidases"/>
    <property type="match status" value="1"/>
</dbReference>
<dbReference type="GO" id="GO:0009014">
    <property type="term" value="F:succinyl-diaminopimelate desuccinylase activity"/>
    <property type="evidence" value="ECO:0007669"/>
    <property type="project" value="UniProtKB-EC"/>
</dbReference>
<dbReference type="InterPro" id="IPR011650">
    <property type="entry name" value="Peptidase_M20_dimer"/>
</dbReference>
<evidence type="ECO:0000313" key="13">
    <source>
        <dbReference type="EMBL" id="MSU01199.1"/>
    </source>
</evidence>
<gene>
    <name evidence="13" type="ORF">FYJ83_06915</name>
</gene>
<feature type="domain" description="Peptidase M20 dimerisation" evidence="12">
    <location>
        <begin position="181"/>
        <end position="281"/>
    </location>
</feature>
<reference evidence="13 14" key="1">
    <citation type="submission" date="2019-09" db="EMBL/GenBank/DDBJ databases">
        <title>In-depth cultivation of the pig gut microbiome towards novel bacterial diversity and tailored functional studies.</title>
        <authorList>
            <person name="Wylensek D."/>
            <person name="Hitch T.C.A."/>
            <person name="Clavel T."/>
        </authorList>
    </citation>
    <scope>NUCLEOTIDE SEQUENCE [LARGE SCALE GENOMIC DNA]</scope>
    <source>
        <strain evidence="13 14">WCA3-693-APC-4?</strain>
    </source>
</reference>
<dbReference type="RefSeq" id="WP_154439611.1">
    <property type="nucleotide sequence ID" value="NZ_VUNQ01000011.1"/>
</dbReference>
<dbReference type="AlphaFoldDB" id="A0A6N7XGP7"/>
<keyword evidence="7" id="KW-0479">Metal-binding</keyword>
<keyword evidence="9" id="KW-0862">Zinc</keyword>
<dbReference type="Pfam" id="PF01546">
    <property type="entry name" value="Peptidase_M20"/>
    <property type="match status" value="1"/>
</dbReference>
<evidence type="ECO:0000256" key="5">
    <source>
        <dbReference type="ARBA" id="ARBA00011921"/>
    </source>
</evidence>
<dbReference type="InterPro" id="IPR010182">
    <property type="entry name" value="ArgE/DapE"/>
</dbReference>
<name>A0A6N7XGP7_9FIRM</name>
<sequence>MELREEVVLMYTTEDILKRLVKINSTNLPGNEMDMVKEILQFFPKSINYEIIDHGNNRGSLIIEVEGIKKEKVGFIGHIDTVPVTDEESWVHPPFEGIIENGYMYGRGTSDMKGGVTAMIKTALHFIENGITPQHTLKFVFTADEESGGLGVRTLRDKGLLQDLSKVFITEPSDEEIGICEKGTLWLNVSIKGKSAHGSKPHLGINAIENLYEYIDKLKSTLDLKRTHEFLGSSSFATTTIHGGVKTNIIPEDANATLDIRTIPGFSHEQIIENAHKIAKDMENKSQGMVIQVVVENNRPPLTMDKEDNFIKEIEKVFNRLSYPVKFKGINFYTDASQLIPYHNIPFVILGPGEENMCHQKNERIKIESIDKMTKFYISYNE</sequence>
<dbReference type="EMBL" id="VUNQ01000011">
    <property type="protein sequence ID" value="MSU01199.1"/>
    <property type="molecule type" value="Genomic_DNA"/>
</dbReference>
<dbReference type="EC" id="3.5.1.18" evidence="5"/>